<keyword evidence="3" id="KW-1185">Reference proteome</keyword>
<dbReference type="KEGG" id="pdio:PDMSB3_1436.1"/>
<accession>A0A5Q4ZLF9</accession>
<evidence type="ECO:0000313" key="2">
    <source>
        <dbReference type="EMBL" id="VVD32727.1"/>
    </source>
</evidence>
<organism evidence="2 3">
    <name type="scientific">Paraburkholderia dioscoreae</name>
    <dbReference type="NCBI Taxonomy" id="2604047"/>
    <lineage>
        <taxon>Bacteria</taxon>
        <taxon>Pseudomonadati</taxon>
        <taxon>Pseudomonadota</taxon>
        <taxon>Betaproteobacteria</taxon>
        <taxon>Burkholderiales</taxon>
        <taxon>Burkholderiaceae</taxon>
        <taxon>Paraburkholderia</taxon>
    </lineage>
</organism>
<gene>
    <name evidence="2" type="ORF">PDMSB3_1436</name>
</gene>
<dbReference type="Proteomes" id="UP000325811">
    <property type="component" value="Chromosome II"/>
</dbReference>
<evidence type="ECO:0000256" key="1">
    <source>
        <dbReference type="SAM" id="MobiDB-lite"/>
    </source>
</evidence>
<dbReference type="EMBL" id="LR699554">
    <property type="protein sequence ID" value="VVD32727.1"/>
    <property type="molecule type" value="Genomic_DNA"/>
</dbReference>
<reference evidence="2 3" key="1">
    <citation type="submission" date="2019-08" db="EMBL/GenBank/DDBJ databases">
        <authorList>
            <person name="Herpell B J."/>
        </authorList>
    </citation>
    <scope>NUCLEOTIDE SEQUENCE [LARGE SCALE GENOMIC DNA]</scope>
    <source>
        <strain evidence="3">Msb3</strain>
    </source>
</reference>
<protein>
    <submittedName>
        <fullName evidence="2">Uncharacterized protein</fullName>
    </submittedName>
</protein>
<sequence>MRTSAHASTKVRASVGPQPAAVKKTPAASAYRTGRHVLSYARVWCPHMHSRVQLNGKQAALHALNLCCPRNGKRPAAQC</sequence>
<proteinExistence type="predicted"/>
<name>A0A5Q4ZLF9_9BURK</name>
<dbReference type="AlphaFoldDB" id="A0A5Q4ZLF9"/>
<feature type="region of interest" description="Disordered" evidence="1">
    <location>
        <begin position="1"/>
        <end position="21"/>
    </location>
</feature>
<evidence type="ECO:0000313" key="3">
    <source>
        <dbReference type="Proteomes" id="UP000325811"/>
    </source>
</evidence>